<keyword evidence="3" id="KW-1185">Reference proteome</keyword>
<feature type="compositionally biased region" description="Basic residues" evidence="1">
    <location>
        <begin position="71"/>
        <end position="80"/>
    </location>
</feature>
<sequence length="80" mass="9008">MEEQTAWPTPPSTHVNKPRRLEWPSMRPGTSTSIWTDVRAGGAIVLTINKRRPGLQRSAARLSDWRTGTTNRRRASRLAG</sequence>
<evidence type="ECO:0000313" key="2">
    <source>
        <dbReference type="EMBL" id="KAE8252589.1"/>
    </source>
</evidence>
<organism evidence="2 3">
    <name type="scientific">Tilletia controversa</name>
    <name type="common">dwarf bunt fungus</name>
    <dbReference type="NCBI Taxonomy" id="13291"/>
    <lineage>
        <taxon>Eukaryota</taxon>
        <taxon>Fungi</taxon>
        <taxon>Dikarya</taxon>
        <taxon>Basidiomycota</taxon>
        <taxon>Ustilaginomycotina</taxon>
        <taxon>Exobasidiomycetes</taxon>
        <taxon>Tilletiales</taxon>
        <taxon>Tilletiaceae</taxon>
        <taxon>Tilletia</taxon>
    </lineage>
</organism>
<accession>A0A8X7MX28</accession>
<gene>
    <name evidence="2" type="ORF">A4X06_0g2079</name>
</gene>
<dbReference type="EMBL" id="LWDE02000149">
    <property type="protein sequence ID" value="KAE8252589.1"/>
    <property type="molecule type" value="Genomic_DNA"/>
</dbReference>
<evidence type="ECO:0000313" key="3">
    <source>
        <dbReference type="Proteomes" id="UP000077684"/>
    </source>
</evidence>
<dbReference type="AlphaFoldDB" id="A0A8X7MX28"/>
<proteinExistence type="predicted"/>
<dbReference type="Proteomes" id="UP000077684">
    <property type="component" value="Unassembled WGS sequence"/>
</dbReference>
<feature type="region of interest" description="Disordered" evidence="1">
    <location>
        <begin position="1"/>
        <end position="32"/>
    </location>
</feature>
<feature type="region of interest" description="Disordered" evidence="1">
    <location>
        <begin position="55"/>
        <end position="80"/>
    </location>
</feature>
<reference evidence="2" key="2">
    <citation type="journal article" date="2019" name="IMA Fungus">
        <title>Genome sequencing and comparison of five Tilletia species to identify candidate genes for the detection of regulated species infecting wheat.</title>
        <authorList>
            <person name="Nguyen H.D.T."/>
            <person name="Sultana T."/>
            <person name="Kesanakurti P."/>
            <person name="Hambleton S."/>
        </authorList>
    </citation>
    <scope>NUCLEOTIDE SEQUENCE</scope>
    <source>
        <strain evidence="2">DAOMC 236426</strain>
    </source>
</reference>
<reference evidence="2" key="1">
    <citation type="submission" date="2016-04" db="EMBL/GenBank/DDBJ databases">
        <authorList>
            <person name="Nguyen H.D."/>
            <person name="Samba Siva P."/>
            <person name="Cullis J."/>
            <person name="Levesque C.A."/>
            <person name="Hambleton S."/>
        </authorList>
    </citation>
    <scope>NUCLEOTIDE SEQUENCE</scope>
    <source>
        <strain evidence="2">DAOMC 236426</strain>
    </source>
</reference>
<name>A0A8X7MX28_9BASI</name>
<protein>
    <submittedName>
        <fullName evidence="2">Uncharacterized protein</fullName>
    </submittedName>
</protein>
<evidence type="ECO:0000256" key="1">
    <source>
        <dbReference type="SAM" id="MobiDB-lite"/>
    </source>
</evidence>
<comment type="caution">
    <text evidence="2">The sequence shown here is derived from an EMBL/GenBank/DDBJ whole genome shotgun (WGS) entry which is preliminary data.</text>
</comment>